<evidence type="ECO:0000313" key="2">
    <source>
        <dbReference type="Proteomes" id="UP000194265"/>
    </source>
</evidence>
<organism evidence="1 2">
    <name type="scientific">Campylobacter vicugnae</name>
    <dbReference type="NCBI Taxonomy" id="1660076"/>
    <lineage>
        <taxon>Bacteria</taxon>
        <taxon>Pseudomonadati</taxon>
        <taxon>Campylobacterota</taxon>
        <taxon>Epsilonproteobacteria</taxon>
        <taxon>Campylobacterales</taxon>
        <taxon>Campylobacteraceae</taxon>
        <taxon>Campylobacter</taxon>
    </lineage>
</organism>
<dbReference type="OrthoDB" id="479677at2"/>
<dbReference type="Proteomes" id="UP000194265">
    <property type="component" value="Chromosome"/>
</dbReference>
<dbReference type="Gene3D" id="3.30.420.240">
    <property type="match status" value="1"/>
</dbReference>
<dbReference type="STRING" id="1660074.CVIC8964_0795"/>
<reference evidence="1 2" key="1">
    <citation type="journal article" date="2017" name="Genome Biol. Evol.">
        <title>Comparative Genomic Analysis Identifies a Campylobacter Clade Deficient in Selenium Metabolism.</title>
        <authorList>
            <person name="Miller W.G."/>
            <person name="Yee E."/>
            <person name="Lopes B.S."/>
            <person name="Chapman M.H."/>
            <person name="Huynh S."/>
            <person name="Bono J.L."/>
            <person name="Parker C.T."/>
            <person name="Strachan N.J.C."/>
            <person name="Forbes K.J."/>
        </authorList>
    </citation>
    <scope>NUCLEOTIDE SEQUENCE [LARGE SCALE GENOMIC DNA]</scope>
    <source>
        <strain evidence="1 2">RM8964</strain>
    </source>
</reference>
<gene>
    <name evidence="1" type="ORF">CVIC8964_0795</name>
</gene>
<dbReference type="RefSeq" id="WP_086333655.1">
    <property type="nucleotide sequence ID" value="NZ_CP018791.1"/>
</dbReference>
<dbReference type="EMBL" id="CP018791">
    <property type="protein sequence ID" value="ARR02207.1"/>
    <property type="molecule type" value="Genomic_DNA"/>
</dbReference>
<evidence type="ECO:0000313" key="1">
    <source>
        <dbReference type="EMBL" id="ARR02207.1"/>
    </source>
</evidence>
<dbReference type="AlphaFoldDB" id="A0A1X9T0Z4"/>
<name>A0A1X9T0Z4_9BACT</name>
<dbReference type="InterPro" id="IPR027417">
    <property type="entry name" value="P-loop_NTPase"/>
</dbReference>
<proteinExistence type="predicted"/>
<accession>A0A1X9T0Z4</accession>
<protein>
    <submittedName>
        <fullName evidence="1">Terminase domain protein</fullName>
    </submittedName>
</protein>
<sequence>MNTLNITYTKAQKRVFFESSARFKTIAKGRRLGFTRGCANYVIECLLDDSFKVKKALWVDTITRNIQNYFDIYFMPLLKQIDSSFYKWSKQDKKLSLLNGNLLHMVGADRPENIEGLGYDLIILNEAGIILKNPKLWDNSISPMLLDNPNSKAIIGGVPKGKNKFFDLVNNSLKNTFGWEHFQFSSFDNPLINKDEIKRLINELGGENSEVVRQEIYGEFVDGSSNLLINYDELINAFEKHNEPQRVNAEVWALDVARFGDDKSVLACKNAHNIYKMRSFIKLNTLELANEIKIAYHNAEVKPSVIFVDTTGVGAGVYDFLSSANLPVSEAIMSAKPLSDEYKNKRAEMYFRFSKALKNLNINVADEFKEALKRQVNTIEYFYNDKDKFQIISKDNIKKLYGSSPDELDALAMLFYDEVDFLPKKSDWSGYGW</sequence>
<dbReference type="Gene3D" id="3.40.50.300">
    <property type="entry name" value="P-loop containing nucleotide triphosphate hydrolases"/>
    <property type="match status" value="1"/>
</dbReference>